<dbReference type="Gene3D" id="3.40.50.1010">
    <property type="entry name" value="5'-nuclease"/>
    <property type="match status" value="1"/>
</dbReference>
<accession>A0A1M5FIZ9</accession>
<proteinExistence type="predicted"/>
<evidence type="ECO:0000259" key="1">
    <source>
        <dbReference type="Pfam" id="PF13470"/>
    </source>
</evidence>
<dbReference type="Pfam" id="PF13470">
    <property type="entry name" value="PIN_3"/>
    <property type="match status" value="1"/>
</dbReference>
<keyword evidence="3" id="KW-1185">Reference proteome</keyword>
<gene>
    <name evidence="2" type="ORF">SAMN02745131_03844</name>
</gene>
<feature type="domain" description="PIN" evidence="1">
    <location>
        <begin position="18"/>
        <end position="131"/>
    </location>
</feature>
<protein>
    <submittedName>
        <fullName evidence="2">Predicted nucleic acid-binding protein, contains PIN domain</fullName>
    </submittedName>
</protein>
<dbReference type="AlphaFoldDB" id="A0A1M5FIZ9"/>
<dbReference type="STRING" id="1121884.SAMN02745131_03844"/>
<name>A0A1M5FIZ9_9BACT</name>
<organism evidence="2 3">
    <name type="scientific">Flavisolibacter ginsengisoli DSM 18119</name>
    <dbReference type="NCBI Taxonomy" id="1121884"/>
    <lineage>
        <taxon>Bacteria</taxon>
        <taxon>Pseudomonadati</taxon>
        <taxon>Bacteroidota</taxon>
        <taxon>Chitinophagia</taxon>
        <taxon>Chitinophagales</taxon>
        <taxon>Chitinophagaceae</taxon>
        <taxon>Flavisolibacter</taxon>
    </lineage>
</organism>
<evidence type="ECO:0000313" key="3">
    <source>
        <dbReference type="Proteomes" id="UP000184048"/>
    </source>
</evidence>
<dbReference type="OrthoDB" id="1148871at2"/>
<dbReference type="SUPFAM" id="SSF88723">
    <property type="entry name" value="PIN domain-like"/>
    <property type="match status" value="1"/>
</dbReference>
<dbReference type="EMBL" id="FQUU01000023">
    <property type="protein sequence ID" value="SHF91466.1"/>
    <property type="molecule type" value="Genomic_DNA"/>
</dbReference>
<dbReference type="InterPro" id="IPR002716">
    <property type="entry name" value="PIN_dom"/>
</dbReference>
<dbReference type="Proteomes" id="UP000184048">
    <property type="component" value="Unassembled WGS sequence"/>
</dbReference>
<sequence length="156" mass="17392">MIPVKLIMKKERASMGSKVFLDANFLLDLTLQRSGFEKASVIMQAGIDAEFDLVTTPAVLHITSYFLTKAYNFKQAKQIILTLLNHILVIDCSHATALMAINSSIDDMEDALQYYTALSHGVDHFISADKRLKKTALPQLPVLTASEFIDMIKSRS</sequence>
<evidence type="ECO:0000313" key="2">
    <source>
        <dbReference type="EMBL" id="SHF91466.1"/>
    </source>
</evidence>
<dbReference type="CDD" id="cd09854">
    <property type="entry name" value="PIN_VapC-like"/>
    <property type="match status" value="1"/>
</dbReference>
<reference evidence="2 3" key="1">
    <citation type="submission" date="2016-11" db="EMBL/GenBank/DDBJ databases">
        <authorList>
            <person name="Jaros S."/>
            <person name="Januszkiewicz K."/>
            <person name="Wedrychowicz H."/>
        </authorList>
    </citation>
    <scope>NUCLEOTIDE SEQUENCE [LARGE SCALE GENOMIC DNA]</scope>
    <source>
        <strain evidence="2 3">DSM 18119</strain>
    </source>
</reference>
<dbReference type="InterPro" id="IPR029060">
    <property type="entry name" value="PIN-like_dom_sf"/>
</dbReference>